<comment type="subunit">
    <text evidence="12">Homotetramer.</text>
</comment>
<feature type="binding site" evidence="12">
    <location>
        <begin position="381"/>
        <end position="384"/>
    </location>
    <ligand>
        <name>L-glutamine</name>
        <dbReference type="ChEBI" id="CHEBI:58359"/>
    </ligand>
</feature>
<evidence type="ECO:0000256" key="2">
    <source>
        <dbReference type="ARBA" id="ARBA00007533"/>
    </source>
</evidence>
<evidence type="ECO:0000313" key="15">
    <source>
        <dbReference type="EMBL" id="MEJ8568392.1"/>
    </source>
</evidence>
<feature type="binding site" evidence="12">
    <location>
        <position position="221"/>
    </location>
    <ligand>
        <name>CTP</name>
        <dbReference type="ChEBI" id="CHEBI:37563"/>
        <note>allosteric inhibitor</note>
    </ligand>
</feature>
<evidence type="ECO:0000313" key="16">
    <source>
        <dbReference type="Proteomes" id="UP001359886"/>
    </source>
</evidence>
<evidence type="ECO:0000259" key="13">
    <source>
        <dbReference type="Pfam" id="PF00117"/>
    </source>
</evidence>
<comment type="miscellaneous">
    <text evidence="12">CTPSs have evolved a hybrid strategy for distinguishing between UTP and CTP. The overlapping regions of the product feedback inhibitory and substrate sites recognize a common feature in both compounds, the triphosphate moiety. To differentiate isosteric substrate and product pyrimidine rings, an additional pocket far from the expected kinase/ligase catalytic site, specifically recognizes the cytosine and ribose portions of the product inhibitor.</text>
</comment>
<dbReference type="GO" id="GO:0005524">
    <property type="term" value="F:ATP binding"/>
    <property type="evidence" value="ECO:0007669"/>
    <property type="project" value="UniProtKB-KW"/>
</dbReference>
<keyword evidence="6 12" id="KW-0067">ATP-binding</keyword>
<feature type="binding site" evidence="12">
    <location>
        <position position="404"/>
    </location>
    <ligand>
        <name>L-glutamine</name>
        <dbReference type="ChEBI" id="CHEBI:58359"/>
    </ligand>
</feature>
<evidence type="ECO:0000256" key="11">
    <source>
        <dbReference type="ARBA" id="ARBA00059148"/>
    </source>
</evidence>
<keyword evidence="8 12" id="KW-0315">Glutamine amidotransferase</keyword>
<feature type="active site" description="Nucleophile; for glutamine hydrolysis" evidence="12">
    <location>
        <position position="380"/>
    </location>
</feature>
<dbReference type="NCBIfam" id="NF003792">
    <property type="entry name" value="PRK05380.1"/>
    <property type="match status" value="1"/>
</dbReference>
<evidence type="ECO:0000256" key="5">
    <source>
        <dbReference type="ARBA" id="ARBA00022741"/>
    </source>
</evidence>
<feature type="binding site" evidence="12">
    <location>
        <position position="71"/>
    </location>
    <ligand>
        <name>ATP</name>
        <dbReference type="ChEBI" id="CHEBI:30616"/>
    </ligand>
</feature>
<keyword evidence="7 12" id="KW-0460">Magnesium</keyword>
<feature type="binding site" evidence="12">
    <location>
        <begin position="146"/>
        <end position="148"/>
    </location>
    <ligand>
        <name>CTP</name>
        <dbReference type="ChEBI" id="CHEBI:37563"/>
        <note>allosteric inhibitor</note>
    </ligand>
</feature>
<reference evidence="15 16" key="1">
    <citation type="submission" date="2024-02" db="EMBL/GenBank/DDBJ databases">
        <title>A novel Wenzhouxiangellaceae bacterium, isolated from coastal sediments.</title>
        <authorList>
            <person name="Du Z.-J."/>
            <person name="Ye Y.-Q."/>
            <person name="Zhang X.-Y."/>
        </authorList>
    </citation>
    <scope>NUCLEOTIDE SEQUENCE [LARGE SCALE GENOMIC DNA]</scope>
    <source>
        <strain evidence="15 16">CH-27</strain>
    </source>
</reference>
<proteinExistence type="inferred from homology"/>
<organism evidence="15 16">
    <name type="scientific">Elongatibacter sediminis</name>
    <dbReference type="NCBI Taxonomy" id="3119006"/>
    <lineage>
        <taxon>Bacteria</taxon>
        <taxon>Pseudomonadati</taxon>
        <taxon>Pseudomonadota</taxon>
        <taxon>Gammaproteobacteria</taxon>
        <taxon>Chromatiales</taxon>
        <taxon>Wenzhouxiangellaceae</taxon>
        <taxon>Elongatibacter</taxon>
    </lineage>
</organism>
<dbReference type="CDD" id="cd03113">
    <property type="entry name" value="CTPS_N"/>
    <property type="match status" value="1"/>
</dbReference>
<feature type="active site" evidence="12">
    <location>
        <position position="518"/>
    </location>
</feature>
<feature type="binding site" evidence="12">
    <location>
        <begin position="185"/>
        <end position="190"/>
    </location>
    <ligand>
        <name>CTP</name>
        <dbReference type="ChEBI" id="CHEBI:37563"/>
        <note>allosteric inhibitor</note>
    </ligand>
</feature>
<dbReference type="InterPro" id="IPR027417">
    <property type="entry name" value="P-loop_NTPase"/>
</dbReference>
<dbReference type="FunFam" id="3.40.50.300:FF:000009">
    <property type="entry name" value="CTP synthase"/>
    <property type="match status" value="1"/>
</dbReference>
<dbReference type="CDD" id="cd01746">
    <property type="entry name" value="GATase1_CTP_Synthase"/>
    <property type="match status" value="1"/>
</dbReference>
<comment type="function">
    <text evidence="11 12">Catalyzes the ATP-dependent amination of UTP to CTP with either L-glutamine or ammonia as the source of nitrogen. Regulates intracellular CTP levels through interactions with the four ribonucleotide triphosphates.</text>
</comment>
<dbReference type="Gene3D" id="3.40.50.880">
    <property type="match status" value="1"/>
</dbReference>
<dbReference type="PANTHER" id="PTHR11550">
    <property type="entry name" value="CTP SYNTHASE"/>
    <property type="match status" value="1"/>
</dbReference>
<name>A0AAW9R7F7_9GAMM</name>
<dbReference type="PROSITE" id="PS51273">
    <property type="entry name" value="GATASE_TYPE_1"/>
    <property type="match status" value="1"/>
</dbReference>
<evidence type="ECO:0000256" key="3">
    <source>
        <dbReference type="ARBA" id="ARBA00022598"/>
    </source>
</evidence>
<keyword evidence="9 12" id="KW-0665">Pyrimidine biosynthesis</keyword>
<feature type="domain" description="CTP synthase N-terminal" evidence="14">
    <location>
        <begin position="5"/>
        <end position="265"/>
    </location>
</feature>
<dbReference type="InterPro" id="IPR017926">
    <property type="entry name" value="GATASE"/>
</dbReference>
<keyword evidence="3 12" id="KW-0436">Ligase</keyword>
<dbReference type="HAMAP" id="MF_01227">
    <property type="entry name" value="PyrG"/>
    <property type="match status" value="1"/>
</dbReference>
<dbReference type="GO" id="GO:0019856">
    <property type="term" value="P:pyrimidine nucleobase biosynthetic process"/>
    <property type="evidence" value="ECO:0007669"/>
    <property type="project" value="TreeGrafter"/>
</dbReference>
<evidence type="ECO:0000256" key="4">
    <source>
        <dbReference type="ARBA" id="ARBA00022723"/>
    </source>
</evidence>
<evidence type="ECO:0000256" key="9">
    <source>
        <dbReference type="ARBA" id="ARBA00022975"/>
    </source>
</evidence>
<dbReference type="PANTHER" id="PTHR11550:SF0">
    <property type="entry name" value="CTP SYNTHASE-RELATED"/>
    <property type="match status" value="1"/>
</dbReference>
<dbReference type="Gene3D" id="3.40.50.300">
    <property type="entry name" value="P-loop containing nucleotide triphosphate hydrolases"/>
    <property type="match status" value="1"/>
</dbReference>
<comment type="caution">
    <text evidence="12">Lacks conserved residue(s) required for the propagation of feature annotation.</text>
</comment>
<comment type="pathway">
    <text evidence="1 12">Pyrimidine metabolism; CTP biosynthesis via de novo pathway; CTP from UDP: step 2/2.</text>
</comment>
<gene>
    <name evidence="12" type="primary">pyrG</name>
    <name evidence="15" type="ORF">V3330_12220</name>
</gene>
<dbReference type="InterPro" id="IPR017456">
    <property type="entry name" value="CTP_synthase_N"/>
</dbReference>
<feature type="binding site" evidence="12">
    <location>
        <position position="71"/>
    </location>
    <ligand>
        <name>Mg(2+)</name>
        <dbReference type="ChEBI" id="CHEBI:18420"/>
    </ligand>
</feature>
<feature type="binding site" evidence="12">
    <location>
        <position position="471"/>
    </location>
    <ligand>
        <name>L-glutamine</name>
        <dbReference type="ChEBI" id="CHEBI:58359"/>
    </ligand>
</feature>
<comment type="catalytic activity">
    <reaction evidence="12">
        <text>UTP + NH4(+) + ATP = CTP + ADP + phosphate + 2 H(+)</text>
        <dbReference type="Rhea" id="RHEA:16597"/>
        <dbReference type="ChEBI" id="CHEBI:15378"/>
        <dbReference type="ChEBI" id="CHEBI:28938"/>
        <dbReference type="ChEBI" id="CHEBI:30616"/>
        <dbReference type="ChEBI" id="CHEBI:37563"/>
        <dbReference type="ChEBI" id="CHEBI:43474"/>
        <dbReference type="ChEBI" id="CHEBI:46398"/>
        <dbReference type="ChEBI" id="CHEBI:456216"/>
    </reaction>
</comment>
<dbReference type="InterPro" id="IPR004468">
    <property type="entry name" value="CTP_synthase"/>
</dbReference>
<evidence type="ECO:0000256" key="8">
    <source>
        <dbReference type="ARBA" id="ARBA00022962"/>
    </source>
</evidence>
<feature type="binding site" evidence="12">
    <location>
        <begin position="185"/>
        <end position="190"/>
    </location>
    <ligand>
        <name>UTP</name>
        <dbReference type="ChEBI" id="CHEBI:46398"/>
    </ligand>
</feature>
<evidence type="ECO:0000259" key="14">
    <source>
        <dbReference type="Pfam" id="PF06418"/>
    </source>
</evidence>
<dbReference type="GO" id="GO:0042802">
    <property type="term" value="F:identical protein binding"/>
    <property type="evidence" value="ECO:0007669"/>
    <property type="project" value="TreeGrafter"/>
</dbReference>
<feature type="binding site" evidence="12">
    <location>
        <position position="221"/>
    </location>
    <ligand>
        <name>UTP</name>
        <dbReference type="ChEBI" id="CHEBI:46398"/>
    </ligand>
</feature>
<feature type="binding site" evidence="12">
    <location>
        <position position="139"/>
    </location>
    <ligand>
        <name>Mg(2+)</name>
        <dbReference type="ChEBI" id="CHEBI:18420"/>
    </ligand>
</feature>
<comment type="catalytic activity">
    <reaction evidence="10 12">
        <text>UTP + L-glutamine + ATP + H2O = CTP + L-glutamate + ADP + phosphate + 2 H(+)</text>
        <dbReference type="Rhea" id="RHEA:26426"/>
        <dbReference type="ChEBI" id="CHEBI:15377"/>
        <dbReference type="ChEBI" id="CHEBI:15378"/>
        <dbReference type="ChEBI" id="CHEBI:29985"/>
        <dbReference type="ChEBI" id="CHEBI:30616"/>
        <dbReference type="ChEBI" id="CHEBI:37563"/>
        <dbReference type="ChEBI" id="CHEBI:43474"/>
        <dbReference type="ChEBI" id="CHEBI:46398"/>
        <dbReference type="ChEBI" id="CHEBI:58359"/>
        <dbReference type="ChEBI" id="CHEBI:456216"/>
        <dbReference type="EC" id="6.3.4.2"/>
    </reaction>
</comment>
<feature type="domain" description="Glutamine amidotransferase" evidence="13">
    <location>
        <begin position="303"/>
        <end position="535"/>
    </location>
</feature>
<dbReference type="Proteomes" id="UP001359886">
    <property type="component" value="Unassembled WGS sequence"/>
</dbReference>
<evidence type="ECO:0000256" key="10">
    <source>
        <dbReference type="ARBA" id="ARBA00047781"/>
    </source>
</evidence>
<feature type="active site" evidence="12">
    <location>
        <position position="516"/>
    </location>
</feature>
<keyword evidence="5 12" id="KW-0547">Nucleotide-binding</keyword>
<comment type="activity regulation">
    <text evidence="12">Allosterically activated by GTP, when glutamine is the substrate; GTP has no effect on the reaction when ammonia is the substrate. The allosteric effector GTP functions by stabilizing the protein conformation that binds the tetrahedral intermediate(s) formed during glutamine hydrolysis. Inhibited by the product CTP, via allosteric rather than competitive inhibition.</text>
</comment>
<dbReference type="EMBL" id="JAZHOG010000008">
    <property type="protein sequence ID" value="MEJ8568392.1"/>
    <property type="molecule type" value="Genomic_DNA"/>
</dbReference>
<dbReference type="EC" id="6.3.4.2" evidence="12"/>
<keyword evidence="16" id="KW-1185">Reference proteome</keyword>
<feature type="region of interest" description="Amidoligase domain" evidence="12">
    <location>
        <begin position="1"/>
        <end position="265"/>
    </location>
</feature>
<sequence length="552" mass="61557">MASLVFVTGGVVSSLGKGLTSASLAAILESRGLKITLIKLDPYLNVDPGTMSPFQHGEVFVTGDGAETDLDLGHYERFVRTRMSQLNNCTTGRIYNNVLAKERRGEYLGATVQVIPHVTDEIKDWVRRASEGYDVSLVEIGGTVGDIESLPFLEAIRQLGVEYGRQAMFMHLTLVPYLRAANEIKTKPTQHSVKELRSIGIQPDVLVCRSEIELSESEREKIALFTNVPKKAVITALDAKNCIYDIPVMLYEENLDDIVIERLGLEDKAGPADLDDWREVVDRTVNTRHTVKVAMVGKYVEHADAYKSLTEALSHGGLRQRIRVEIERIESDELTEGDLSRLEGVDAILVPGGFGERGFEGKVNAIRHAREQGIPYLGICYGLQAAVVEFARNVCGLKDANTTENDPDAADPVIGLITEWLDRSGKVETRHEDSDLGGTMRLGGQRCRLRPDSLAHKLYGEDIITERHRHRYEFNNHYRDILQKHGMVLSGLSMDEMLVEMIELPEHPWFLACQFHPEFTSTPRDGHPLFTGFIEAALRSQQGEQPANVANL</sequence>
<dbReference type="InterPro" id="IPR033828">
    <property type="entry name" value="GATase1_CTP_Synthase"/>
</dbReference>
<feature type="binding site" evidence="12">
    <location>
        <begin position="14"/>
        <end position="19"/>
    </location>
    <ligand>
        <name>ATP</name>
        <dbReference type="ChEBI" id="CHEBI:30616"/>
    </ligand>
</feature>
<dbReference type="SUPFAM" id="SSF52317">
    <property type="entry name" value="Class I glutamine amidotransferase-like"/>
    <property type="match status" value="1"/>
</dbReference>
<dbReference type="NCBIfam" id="TIGR00337">
    <property type="entry name" value="PyrG"/>
    <property type="match status" value="1"/>
</dbReference>
<evidence type="ECO:0000256" key="12">
    <source>
        <dbReference type="HAMAP-Rule" id="MF_01227"/>
    </source>
</evidence>
<dbReference type="FunFam" id="3.40.50.880:FF:000002">
    <property type="entry name" value="CTP synthase"/>
    <property type="match status" value="1"/>
</dbReference>
<comment type="similarity">
    <text evidence="2 12">Belongs to the CTP synthase family.</text>
</comment>
<feature type="binding site" evidence="12">
    <location>
        <position position="239"/>
    </location>
    <ligand>
        <name>ATP</name>
        <dbReference type="ChEBI" id="CHEBI:30616"/>
    </ligand>
</feature>
<dbReference type="Pfam" id="PF00117">
    <property type="entry name" value="GATase"/>
    <property type="match status" value="1"/>
</dbReference>
<comment type="catalytic activity">
    <reaction evidence="12">
        <text>L-glutamine + H2O = L-glutamate + NH4(+)</text>
        <dbReference type="Rhea" id="RHEA:15889"/>
        <dbReference type="ChEBI" id="CHEBI:15377"/>
        <dbReference type="ChEBI" id="CHEBI:28938"/>
        <dbReference type="ChEBI" id="CHEBI:29985"/>
        <dbReference type="ChEBI" id="CHEBI:58359"/>
    </reaction>
</comment>
<dbReference type="RefSeq" id="WP_354695717.1">
    <property type="nucleotide sequence ID" value="NZ_JAZHOG010000008.1"/>
</dbReference>
<dbReference type="SUPFAM" id="SSF52540">
    <property type="entry name" value="P-loop containing nucleoside triphosphate hydrolases"/>
    <property type="match status" value="1"/>
</dbReference>
<keyword evidence="4 12" id="KW-0479">Metal-binding</keyword>
<dbReference type="InterPro" id="IPR029062">
    <property type="entry name" value="Class_I_gatase-like"/>
</dbReference>
<feature type="binding site" evidence="12">
    <location>
        <position position="353"/>
    </location>
    <ligand>
        <name>L-glutamine</name>
        <dbReference type="ChEBI" id="CHEBI:58359"/>
    </ligand>
</feature>
<evidence type="ECO:0000256" key="1">
    <source>
        <dbReference type="ARBA" id="ARBA00005171"/>
    </source>
</evidence>
<feature type="binding site" evidence="12">
    <location>
        <position position="13"/>
    </location>
    <ligand>
        <name>UTP</name>
        <dbReference type="ChEBI" id="CHEBI:46398"/>
    </ligand>
</feature>
<dbReference type="GO" id="GO:0005829">
    <property type="term" value="C:cytosol"/>
    <property type="evidence" value="ECO:0007669"/>
    <property type="project" value="TreeGrafter"/>
</dbReference>
<dbReference type="AlphaFoldDB" id="A0AAW9R7F7"/>
<dbReference type="GO" id="GO:0097268">
    <property type="term" value="C:cytoophidium"/>
    <property type="evidence" value="ECO:0007669"/>
    <property type="project" value="UniProtKB-ARBA"/>
</dbReference>
<evidence type="ECO:0000256" key="7">
    <source>
        <dbReference type="ARBA" id="ARBA00022842"/>
    </source>
</evidence>
<evidence type="ECO:0000256" key="6">
    <source>
        <dbReference type="ARBA" id="ARBA00022840"/>
    </source>
</evidence>
<feature type="binding site" evidence="12">
    <location>
        <position position="13"/>
    </location>
    <ligand>
        <name>CTP</name>
        <dbReference type="ChEBI" id="CHEBI:37563"/>
        <note>allosteric inhibitor</note>
    </ligand>
</feature>
<dbReference type="Pfam" id="PF06418">
    <property type="entry name" value="CTP_synth_N"/>
    <property type="match status" value="1"/>
</dbReference>
<dbReference type="GO" id="GO:0003883">
    <property type="term" value="F:CTP synthase activity"/>
    <property type="evidence" value="ECO:0007669"/>
    <property type="project" value="UniProtKB-UniRule"/>
</dbReference>
<dbReference type="GO" id="GO:0046872">
    <property type="term" value="F:metal ion binding"/>
    <property type="evidence" value="ECO:0007669"/>
    <property type="project" value="UniProtKB-KW"/>
</dbReference>
<dbReference type="GO" id="GO:0044210">
    <property type="term" value="P:'de novo' CTP biosynthetic process"/>
    <property type="evidence" value="ECO:0007669"/>
    <property type="project" value="UniProtKB-UniRule"/>
</dbReference>
<protein>
    <recommendedName>
        <fullName evidence="12">CTP synthase</fullName>
        <ecNumber evidence="12">6.3.4.2</ecNumber>
    </recommendedName>
    <alternativeName>
        <fullName evidence="12">Cytidine 5'-triphosphate synthase</fullName>
    </alternativeName>
    <alternativeName>
        <fullName evidence="12">Cytidine triphosphate synthetase</fullName>
        <shortName evidence="12">CTP synthetase</shortName>
        <shortName evidence="12">CTPS</shortName>
    </alternativeName>
    <alternativeName>
        <fullName evidence="12">UTP--ammonia ligase</fullName>
    </alternativeName>
</protein>
<comment type="caution">
    <text evidence="15">The sequence shown here is derived from an EMBL/GenBank/DDBJ whole genome shotgun (WGS) entry which is preliminary data.</text>
</comment>
<accession>A0AAW9R7F7</accession>